<dbReference type="GeneID" id="73338994"/>
<reference evidence="1" key="1">
    <citation type="journal article" date="2021" name="Mol. Plant Microbe Interact.">
        <title>Complete Genome Sequence of the Plant-Pathogenic Fungus Colletotrichum lupini.</title>
        <authorList>
            <person name="Baroncelli R."/>
            <person name="Pensec F."/>
            <person name="Da Lio D."/>
            <person name="Boufleur T."/>
            <person name="Vicente I."/>
            <person name="Sarrocco S."/>
            <person name="Picot A."/>
            <person name="Baraldi E."/>
            <person name="Sukno S."/>
            <person name="Thon M."/>
            <person name="Le Floch G."/>
        </authorList>
    </citation>
    <scope>NUCLEOTIDE SEQUENCE</scope>
    <source>
        <strain evidence="1">IMI 504893</strain>
    </source>
</reference>
<dbReference type="KEGG" id="clup:CLUP02_04975"/>
<keyword evidence="2" id="KW-1185">Reference proteome</keyword>
<gene>
    <name evidence="1" type="ORF">CLUP02_04975</name>
</gene>
<proteinExistence type="predicted"/>
<organism evidence="1 2">
    <name type="scientific">Colletotrichum lupini</name>
    <dbReference type="NCBI Taxonomy" id="145971"/>
    <lineage>
        <taxon>Eukaryota</taxon>
        <taxon>Fungi</taxon>
        <taxon>Dikarya</taxon>
        <taxon>Ascomycota</taxon>
        <taxon>Pezizomycotina</taxon>
        <taxon>Sordariomycetes</taxon>
        <taxon>Hypocreomycetidae</taxon>
        <taxon>Glomerellales</taxon>
        <taxon>Glomerellaceae</taxon>
        <taxon>Colletotrichum</taxon>
        <taxon>Colletotrichum acutatum species complex</taxon>
    </lineage>
</organism>
<dbReference type="Proteomes" id="UP000830671">
    <property type="component" value="Chromosome 3"/>
</dbReference>
<dbReference type="AlphaFoldDB" id="A0A9Q8SM83"/>
<evidence type="ECO:0000313" key="2">
    <source>
        <dbReference type="Proteomes" id="UP000830671"/>
    </source>
</evidence>
<protein>
    <submittedName>
        <fullName evidence="1">Uncharacterized protein</fullName>
    </submittedName>
</protein>
<evidence type="ECO:0000313" key="1">
    <source>
        <dbReference type="EMBL" id="UQC79495.1"/>
    </source>
</evidence>
<accession>A0A9Q8SM83</accession>
<dbReference type="RefSeq" id="XP_049141127.1">
    <property type="nucleotide sequence ID" value="XM_049283984.1"/>
</dbReference>
<name>A0A9Q8SM83_9PEZI</name>
<sequence>MKSPMPAIARVLALFRAPEYLPICYHIGLAPTLACLLPAAQPSKVTKGGTGVAV</sequence>
<dbReference type="EMBL" id="CP019475">
    <property type="protein sequence ID" value="UQC79495.1"/>
    <property type="molecule type" value="Genomic_DNA"/>
</dbReference>